<comment type="caution">
    <text evidence="1">The sequence shown here is derived from an EMBL/GenBank/DDBJ whole genome shotgun (WGS) entry which is preliminary data.</text>
</comment>
<sequence length="85" mass="9783">MPESQKVPDISTMSFESNESIIARADKQAELLHRFSLIAERIQPKLSIDGGNFNAWSRTLINTWANCFLGNNEYFNSPERDNDYQ</sequence>
<reference evidence="1" key="1">
    <citation type="submission" date="2021-03" db="EMBL/GenBank/DDBJ databases">
        <title>Draft genome sequence of rust myrtle Austropuccinia psidii MF-1, a brazilian biotype.</title>
        <authorList>
            <person name="Quecine M.C."/>
            <person name="Pachon D.M.R."/>
            <person name="Bonatelli M.L."/>
            <person name="Correr F.H."/>
            <person name="Franceschini L.M."/>
            <person name="Leite T.F."/>
            <person name="Margarido G.R.A."/>
            <person name="Almeida C.A."/>
            <person name="Ferrarezi J.A."/>
            <person name="Labate C.A."/>
        </authorList>
    </citation>
    <scope>NUCLEOTIDE SEQUENCE</scope>
    <source>
        <strain evidence="1">MF-1</strain>
    </source>
</reference>
<organism evidence="1 2">
    <name type="scientific">Austropuccinia psidii MF-1</name>
    <dbReference type="NCBI Taxonomy" id="1389203"/>
    <lineage>
        <taxon>Eukaryota</taxon>
        <taxon>Fungi</taxon>
        <taxon>Dikarya</taxon>
        <taxon>Basidiomycota</taxon>
        <taxon>Pucciniomycotina</taxon>
        <taxon>Pucciniomycetes</taxon>
        <taxon>Pucciniales</taxon>
        <taxon>Sphaerophragmiaceae</taxon>
        <taxon>Austropuccinia</taxon>
    </lineage>
</organism>
<protein>
    <submittedName>
        <fullName evidence="1">Uncharacterized protein</fullName>
    </submittedName>
</protein>
<accession>A0A9Q3FD50</accession>
<dbReference type="Proteomes" id="UP000765509">
    <property type="component" value="Unassembled WGS sequence"/>
</dbReference>
<evidence type="ECO:0000313" key="2">
    <source>
        <dbReference type="Proteomes" id="UP000765509"/>
    </source>
</evidence>
<gene>
    <name evidence="1" type="ORF">O181_074800</name>
</gene>
<dbReference type="EMBL" id="AVOT02039958">
    <property type="protein sequence ID" value="MBW0535085.1"/>
    <property type="molecule type" value="Genomic_DNA"/>
</dbReference>
<name>A0A9Q3FD50_9BASI</name>
<proteinExistence type="predicted"/>
<keyword evidence="2" id="KW-1185">Reference proteome</keyword>
<evidence type="ECO:0000313" key="1">
    <source>
        <dbReference type="EMBL" id="MBW0535085.1"/>
    </source>
</evidence>
<dbReference type="AlphaFoldDB" id="A0A9Q3FD50"/>